<dbReference type="EMBL" id="JBHSQI010000005">
    <property type="protein sequence ID" value="MFC6154024.1"/>
    <property type="molecule type" value="Genomic_DNA"/>
</dbReference>
<keyword evidence="5" id="KW-1185">Reference proteome</keyword>
<evidence type="ECO:0000256" key="2">
    <source>
        <dbReference type="SAM" id="SignalP"/>
    </source>
</evidence>
<dbReference type="InterPro" id="IPR050546">
    <property type="entry name" value="Glycosyl_Hydrlase_16"/>
</dbReference>
<dbReference type="CDD" id="cd08023">
    <property type="entry name" value="GH16_laminarinase_like"/>
    <property type="match status" value="1"/>
</dbReference>
<dbReference type="InterPro" id="IPR000757">
    <property type="entry name" value="Beta-glucanase-like"/>
</dbReference>
<gene>
    <name evidence="4" type="ORF">ACFPWU_10175</name>
</gene>
<proteinExistence type="predicted"/>
<evidence type="ECO:0000313" key="4">
    <source>
        <dbReference type="EMBL" id="MFC6154024.1"/>
    </source>
</evidence>
<feature type="signal peptide" evidence="2">
    <location>
        <begin position="1"/>
        <end position="20"/>
    </location>
</feature>
<dbReference type="PROSITE" id="PS51762">
    <property type="entry name" value="GH16_2"/>
    <property type="match status" value="1"/>
</dbReference>
<dbReference type="RefSeq" id="WP_128221768.1">
    <property type="nucleotide sequence ID" value="NZ_CP034929.1"/>
</dbReference>
<evidence type="ECO:0000259" key="3">
    <source>
        <dbReference type="PROSITE" id="PS51762"/>
    </source>
</evidence>
<dbReference type="Proteomes" id="UP001596098">
    <property type="component" value="Unassembled WGS sequence"/>
</dbReference>
<dbReference type="PROSITE" id="PS51257">
    <property type="entry name" value="PROKAR_LIPOPROTEIN"/>
    <property type="match status" value="1"/>
</dbReference>
<comment type="caution">
    <text evidence="4">The sequence shown here is derived from an EMBL/GenBank/DDBJ whole genome shotgun (WGS) entry which is preliminary data.</text>
</comment>
<feature type="region of interest" description="Disordered" evidence="1">
    <location>
        <begin position="23"/>
        <end position="93"/>
    </location>
</feature>
<reference evidence="5" key="1">
    <citation type="journal article" date="2019" name="Int. J. Syst. Evol. Microbiol.">
        <title>The Global Catalogue of Microorganisms (GCM) 10K type strain sequencing project: providing services to taxonomists for standard genome sequencing and annotation.</title>
        <authorList>
            <consortium name="The Broad Institute Genomics Platform"/>
            <consortium name="The Broad Institute Genome Sequencing Center for Infectious Disease"/>
            <person name="Wu L."/>
            <person name="Ma J."/>
        </authorList>
    </citation>
    <scope>NUCLEOTIDE SEQUENCE [LARGE SCALE GENOMIC DNA]</scope>
    <source>
        <strain evidence="5">DFY28</strain>
    </source>
</reference>
<name>A0ABW1QWV6_9ACTN</name>
<feature type="chain" id="PRO_5047265219" evidence="2">
    <location>
        <begin position="21"/>
        <end position="477"/>
    </location>
</feature>
<dbReference type="Pfam" id="PF00722">
    <property type="entry name" value="Glyco_hydro_16"/>
    <property type="match status" value="1"/>
</dbReference>
<dbReference type="SUPFAM" id="SSF49899">
    <property type="entry name" value="Concanavalin A-like lectins/glucanases"/>
    <property type="match status" value="1"/>
</dbReference>
<evidence type="ECO:0000256" key="1">
    <source>
        <dbReference type="SAM" id="MobiDB-lite"/>
    </source>
</evidence>
<organism evidence="4 5">
    <name type="scientific">Nocardioides yefusunii</name>
    <dbReference type="NCBI Taxonomy" id="2500546"/>
    <lineage>
        <taxon>Bacteria</taxon>
        <taxon>Bacillati</taxon>
        <taxon>Actinomycetota</taxon>
        <taxon>Actinomycetes</taxon>
        <taxon>Propionibacteriales</taxon>
        <taxon>Nocardioidaceae</taxon>
        <taxon>Nocardioides</taxon>
    </lineage>
</organism>
<dbReference type="PANTHER" id="PTHR10963">
    <property type="entry name" value="GLYCOSYL HYDROLASE-RELATED"/>
    <property type="match status" value="1"/>
</dbReference>
<dbReference type="PANTHER" id="PTHR10963:SF60">
    <property type="entry name" value="GRAM-NEGATIVE BACTERIA-BINDING PROTEIN 1-RELATED"/>
    <property type="match status" value="1"/>
</dbReference>
<sequence>MRNPMLGRRITVAATLTLLAACSQGPTESPESVSRGTLAPASSATSTSSSSSTAPTAPAPVSSSSAAGSSTSPAASISTSASTTSTATVSTSPAGKVTAVADDKGLTAAQVSTVAGAKSATKITMRLLPRIAQQGSKKASPDNALNAIEVSVSPKRTTQVRLQAKSGKKWVNVAVAKTAKNGTYVFKAKSKRRGTWATYRVAVGKKASAPASTKIWKKADFTDTFSNGVRSKFWNHQRQHYNPDGLRRCSKGSPKAATTSGGVLRVSVLKDTSKKGTCKAKRANGKSSQVAWRLNGNISTQNKYSFKYGYAAARMKFPRSMGQHGSFWMQPQVHESGTVDPKRTGAEIDVIESFGERYSKKNQGMTSFTYHWKLQNNQGVRVKTGGYIPNIKSFLANKSDNWWDKYHVYSVEWTPNYYIFRIDGKETWRSYTGISGQPQYLALSLLSSDYEIHLLKGDKNLPQHMYVDWVRVWETGR</sequence>
<dbReference type="Gene3D" id="2.60.120.200">
    <property type="match status" value="1"/>
</dbReference>
<dbReference type="InterPro" id="IPR013320">
    <property type="entry name" value="ConA-like_dom_sf"/>
</dbReference>
<feature type="compositionally biased region" description="Polar residues" evidence="1">
    <location>
        <begin position="24"/>
        <end position="35"/>
    </location>
</feature>
<feature type="compositionally biased region" description="Low complexity" evidence="1">
    <location>
        <begin position="39"/>
        <end position="93"/>
    </location>
</feature>
<accession>A0ABW1QWV6</accession>
<evidence type="ECO:0000313" key="5">
    <source>
        <dbReference type="Proteomes" id="UP001596098"/>
    </source>
</evidence>
<feature type="domain" description="GH16" evidence="3">
    <location>
        <begin position="214"/>
        <end position="477"/>
    </location>
</feature>
<protein>
    <submittedName>
        <fullName evidence="4">Family 16 glycosylhydrolase</fullName>
    </submittedName>
</protein>
<keyword evidence="2" id="KW-0732">Signal</keyword>